<dbReference type="GeneID" id="37010280"/>
<dbReference type="GO" id="GO:0000323">
    <property type="term" value="C:lytic vacuole"/>
    <property type="evidence" value="ECO:0007669"/>
    <property type="project" value="TreeGrafter"/>
</dbReference>
<comment type="caution">
    <text evidence="3">The sequence shown here is derived from an EMBL/GenBank/DDBJ whole genome shotgun (WGS) entry which is preliminary data.</text>
</comment>
<evidence type="ECO:0000313" key="3">
    <source>
        <dbReference type="EMBL" id="PVH22382.1"/>
    </source>
</evidence>
<dbReference type="GO" id="GO:0035493">
    <property type="term" value="P:SNARE complex assembly"/>
    <property type="evidence" value="ECO:0007669"/>
    <property type="project" value="TreeGrafter"/>
</dbReference>
<keyword evidence="2" id="KW-1133">Transmembrane helix</keyword>
<dbReference type="GO" id="GO:0000149">
    <property type="term" value="F:SNARE binding"/>
    <property type="evidence" value="ECO:0007669"/>
    <property type="project" value="TreeGrafter"/>
</dbReference>
<dbReference type="EMBL" id="PKFO01000008">
    <property type="protein sequence ID" value="PVH22382.1"/>
    <property type="molecule type" value="Genomic_DNA"/>
</dbReference>
<accession>A0A2V1AX43</accession>
<gene>
    <name evidence="3" type="ORF">CXQ85_004950</name>
</gene>
<dbReference type="OrthoDB" id="72772at2759"/>
<keyword evidence="4" id="KW-1185">Reference proteome</keyword>
<keyword evidence="1" id="KW-0175">Coiled coil</keyword>
<dbReference type="PANTHER" id="PTHR15157:SF5">
    <property type="entry name" value="UV RADIATION RESISTANCE-ASSOCIATED GENE PROTEIN"/>
    <property type="match status" value="1"/>
</dbReference>
<organism evidence="3 4">
    <name type="scientific">Candidozyma haemuli</name>
    <dbReference type="NCBI Taxonomy" id="45357"/>
    <lineage>
        <taxon>Eukaryota</taxon>
        <taxon>Fungi</taxon>
        <taxon>Dikarya</taxon>
        <taxon>Ascomycota</taxon>
        <taxon>Saccharomycotina</taxon>
        <taxon>Pichiomycetes</taxon>
        <taxon>Metschnikowiaceae</taxon>
        <taxon>Candidozyma</taxon>
    </lineage>
</organism>
<keyword evidence="2" id="KW-0472">Membrane</keyword>
<evidence type="ECO:0000256" key="1">
    <source>
        <dbReference type="ARBA" id="ARBA00023054"/>
    </source>
</evidence>
<evidence type="ECO:0000313" key="4">
    <source>
        <dbReference type="Proteomes" id="UP000244309"/>
    </source>
</evidence>
<dbReference type="VEuPathDB" id="FungiDB:CXQ85_004950"/>
<proteinExistence type="predicted"/>
<keyword evidence="2" id="KW-0812">Transmembrane</keyword>
<reference evidence="3 4" key="1">
    <citation type="submission" date="2017-12" db="EMBL/GenBank/DDBJ databases">
        <title>Genome Sequence of a Multidrug-Resistant Candida haemulonii Isolate from a Patient with Chronic Leg Ulcers in Israel.</title>
        <authorList>
            <person name="Chow N.A."/>
            <person name="Gade L."/>
            <person name="Batra D."/>
            <person name="Rowe L.A."/>
            <person name="Ben-Ami R."/>
            <person name="Loparev V.N."/>
            <person name="Litvintseva A.P."/>
        </authorList>
    </citation>
    <scope>NUCLEOTIDE SEQUENCE [LARGE SCALE GENOMIC DNA]</scope>
    <source>
        <strain evidence="3 4">B11899</strain>
    </source>
</reference>
<dbReference type="Proteomes" id="UP000244309">
    <property type="component" value="Unassembled WGS sequence"/>
</dbReference>
<dbReference type="RefSeq" id="XP_025343322.1">
    <property type="nucleotide sequence ID" value="XM_025488555.1"/>
</dbReference>
<evidence type="ECO:0000256" key="2">
    <source>
        <dbReference type="SAM" id="Phobius"/>
    </source>
</evidence>
<protein>
    <submittedName>
        <fullName evidence="3">Uncharacterized protein</fullName>
    </submittedName>
</protein>
<dbReference type="GO" id="GO:0005768">
    <property type="term" value="C:endosome"/>
    <property type="evidence" value="ECO:0007669"/>
    <property type="project" value="TreeGrafter"/>
</dbReference>
<name>A0A2V1AX43_9ASCO</name>
<dbReference type="STRING" id="45357.A0A2V1AX43"/>
<dbReference type="AlphaFoldDB" id="A0A2V1AX43"/>
<dbReference type="PANTHER" id="PTHR15157">
    <property type="entry name" value="UV RADIATION RESISTANCE-ASSOCIATED GENE PROTEIN"/>
    <property type="match status" value="1"/>
</dbReference>
<sequence length="501" mass="57205">MTLSISLKELTLVGFHDFVHEDMDGQLRHVFYSLHTPQMEPLYVSETVFTTSTLSFGKVTLPRLPSQLFHVVVKLWYKTETQDSWILYYEAVVDLRRLVMLRKPFRELDDESLIENSIVWCFDEKEYTLPENVRDKRVMQSDRRTSVTRGRNVPKQSYTMDDIRHLTSLDTGIKELTLSNIKLSQQIDGVLDSIKGKVSQHDPEVSRALKFRIHNLHRYINKQRNNNDTLSSKVYERKVLIGNLNRALEDHFPPFKDLCEGQLEYVTSQIDPIHESLSAAIYPELIVSLKAVGGVIAEAFHIEPRTGAGKFSILGTEFPSSTKDLLEVCYNPTKQLHSESEEYSHAELPTTIDKVNAGLSYIVATMLILADILGVSLNYTMKYFGSRSTLVDHLSAPSGGNSKSVKVIYPLYFDVRHTEKTTDRAGRKQLKNLKFEQGLYLLNRNLVTLMSAASNLYLQLYHDGKIHLTMPSESVDNLLWNLKSLLLFMTASYKAQEASDT</sequence>
<feature type="transmembrane region" description="Helical" evidence="2">
    <location>
        <begin position="358"/>
        <end position="379"/>
    </location>
</feature>